<sequence>MLVGFELHGVPLQGMELGKLRVPSLLTQMLEGPLAMAARVYPVAFRVAGDSHPGAAGADRAFRAARVRVGCAVRAVRDAV</sequence>
<evidence type="ECO:0000313" key="1">
    <source>
        <dbReference type="EMBL" id="KUM49825.1"/>
    </source>
</evidence>
<proteinExistence type="predicted"/>
<keyword evidence="1" id="KW-0496">Mitochondrion</keyword>
<dbReference type="AlphaFoldDB" id="A0A101M2I9"/>
<geneLocation type="mitochondrion" evidence="1"/>
<dbReference type="EMBL" id="LKAM01000002">
    <property type="protein sequence ID" value="KUM49825.1"/>
    <property type="molecule type" value="Genomic_DNA"/>
</dbReference>
<comment type="caution">
    <text evidence="1">The sequence shown here is derived from an EMBL/GenBank/DDBJ whole genome shotgun (WGS) entry which is preliminary data.</text>
</comment>
<gene>
    <name evidence="1" type="ORF">ABT39_MTgene3052</name>
</gene>
<accession>A0A101M2I9</accession>
<reference evidence="1" key="1">
    <citation type="journal article" date="2015" name="Genome Biol. Evol.">
        <title>Organellar Genomes of White Spruce (Picea glauca): Assembly and Annotation.</title>
        <authorList>
            <person name="Jackman S.D."/>
            <person name="Warren R.L."/>
            <person name="Gibb E.A."/>
            <person name="Vandervalk B.P."/>
            <person name="Mohamadi H."/>
            <person name="Chu J."/>
            <person name="Raymond A."/>
            <person name="Pleasance S."/>
            <person name="Coope R."/>
            <person name="Wildung M.R."/>
            <person name="Ritland C.E."/>
            <person name="Bousquet J."/>
            <person name="Jones S.J."/>
            <person name="Bohlmann J."/>
            <person name="Birol I."/>
        </authorList>
    </citation>
    <scope>NUCLEOTIDE SEQUENCE [LARGE SCALE GENOMIC DNA]</scope>
    <source>
        <tissue evidence="1">Flushing bud</tissue>
    </source>
</reference>
<organism evidence="1">
    <name type="scientific">Picea glauca</name>
    <name type="common">White spruce</name>
    <name type="synonym">Pinus glauca</name>
    <dbReference type="NCBI Taxonomy" id="3330"/>
    <lineage>
        <taxon>Eukaryota</taxon>
        <taxon>Viridiplantae</taxon>
        <taxon>Streptophyta</taxon>
        <taxon>Embryophyta</taxon>
        <taxon>Tracheophyta</taxon>
        <taxon>Spermatophyta</taxon>
        <taxon>Pinopsida</taxon>
        <taxon>Pinidae</taxon>
        <taxon>Conifers I</taxon>
        <taxon>Pinales</taxon>
        <taxon>Pinaceae</taxon>
        <taxon>Picea</taxon>
    </lineage>
</organism>
<name>A0A101M2I9_PICGL</name>
<protein>
    <submittedName>
        <fullName evidence="1">Uncharacterized protein</fullName>
    </submittedName>
</protein>